<dbReference type="EMBL" id="AZHF01000014">
    <property type="protein sequence ID" value="OAA65129.1"/>
    <property type="molecule type" value="Genomic_DNA"/>
</dbReference>
<dbReference type="AlphaFoldDB" id="A0A167XLP4"/>
<proteinExistence type="predicted"/>
<accession>A0A167XLP4</accession>
<comment type="caution">
    <text evidence="1">The sequence shown here is derived from an EMBL/GenBank/DDBJ whole genome shotgun (WGS) entry which is preliminary data.</text>
</comment>
<organism evidence="1 2">
    <name type="scientific">Akanthomyces lecanii RCEF 1005</name>
    <dbReference type="NCBI Taxonomy" id="1081108"/>
    <lineage>
        <taxon>Eukaryota</taxon>
        <taxon>Fungi</taxon>
        <taxon>Dikarya</taxon>
        <taxon>Ascomycota</taxon>
        <taxon>Pezizomycotina</taxon>
        <taxon>Sordariomycetes</taxon>
        <taxon>Hypocreomycetidae</taxon>
        <taxon>Hypocreales</taxon>
        <taxon>Cordycipitaceae</taxon>
        <taxon>Akanthomyces</taxon>
        <taxon>Cordyceps confragosa</taxon>
    </lineage>
</organism>
<protein>
    <submittedName>
        <fullName evidence="1">Uncharacterized protein</fullName>
    </submittedName>
</protein>
<evidence type="ECO:0000313" key="2">
    <source>
        <dbReference type="Proteomes" id="UP000076881"/>
    </source>
</evidence>
<sequence length="255" mass="26042">MPQRTPALTAPVVKPTVVKVCFDVCGGSPFGVASRLELARLVGLGAVSTTSCDVGLAEWLSSPPDNVVEVLASVTSVEANDDFCECMAEELSSGTSWLVTLGKRLFEGPGSATDLVVLDISAGADKPVPFTTEMGVVSSGGISLWTLWLGALGTGLAEGETGFVTESTVPGVCVGSGKLICFFAEKGTVSDMPSAALLLLVAGFDMLHVVSVAAAWDGPVDLTDSDDPPDGITPGELPVRDVKAGPGNALVVEVF</sequence>
<evidence type="ECO:0000313" key="1">
    <source>
        <dbReference type="EMBL" id="OAA65129.1"/>
    </source>
</evidence>
<dbReference type="Proteomes" id="UP000076881">
    <property type="component" value="Unassembled WGS sequence"/>
</dbReference>
<name>A0A167XLP4_CORDF</name>
<keyword evidence="2" id="KW-1185">Reference proteome</keyword>
<gene>
    <name evidence="1" type="ORF">LEL_10576</name>
</gene>
<reference evidence="1 2" key="1">
    <citation type="journal article" date="2016" name="Genome Biol. Evol.">
        <title>Divergent and convergent evolution of fungal pathogenicity.</title>
        <authorList>
            <person name="Shang Y."/>
            <person name="Xiao G."/>
            <person name="Zheng P."/>
            <person name="Cen K."/>
            <person name="Zhan S."/>
            <person name="Wang C."/>
        </authorList>
    </citation>
    <scope>NUCLEOTIDE SEQUENCE [LARGE SCALE GENOMIC DNA]</scope>
    <source>
        <strain evidence="1 2">RCEF 1005</strain>
    </source>
</reference>